<evidence type="ECO:0000313" key="1">
    <source>
        <dbReference type="EMBL" id="KAJ9557313.1"/>
    </source>
</evidence>
<reference evidence="1" key="1">
    <citation type="submission" date="2023-03" db="EMBL/GenBank/DDBJ databases">
        <title>Chromosome-scale reference genome and RAD-based genetic map of yellow starthistle (Centaurea solstitialis) reveal putative structural variation and QTLs associated with invader traits.</title>
        <authorList>
            <person name="Reatini B."/>
            <person name="Cang F.A."/>
            <person name="Jiang Q."/>
            <person name="Mckibben M.T.W."/>
            <person name="Barker M.S."/>
            <person name="Rieseberg L.H."/>
            <person name="Dlugosch K.M."/>
        </authorList>
    </citation>
    <scope>NUCLEOTIDE SEQUENCE</scope>
    <source>
        <strain evidence="1">CAN-66</strain>
        <tissue evidence="1">Leaf</tissue>
    </source>
</reference>
<gene>
    <name evidence="1" type="ORF">OSB04_011927</name>
</gene>
<comment type="caution">
    <text evidence="1">The sequence shown here is derived from an EMBL/GenBank/DDBJ whole genome shotgun (WGS) entry which is preliminary data.</text>
</comment>
<dbReference type="Proteomes" id="UP001172457">
    <property type="component" value="Chromosome 3"/>
</dbReference>
<dbReference type="EMBL" id="JARYMX010000003">
    <property type="protein sequence ID" value="KAJ9557313.1"/>
    <property type="molecule type" value="Genomic_DNA"/>
</dbReference>
<evidence type="ECO:0000313" key="2">
    <source>
        <dbReference type="Proteomes" id="UP001172457"/>
    </source>
</evidence>
<protein>
    <submittedName>
        <fullName evidence="1">Uncharacterized protein</fullName>
    </submittedName>
</protein>
<proteinExistence type="predicted"/>
<keyword evidence="2" id="KW-1185">Reference proteome</keyword>
<dbReference type="AlphaFoldDB" id="A0AA38THZ3"/>
<name>A0AA38THZ3_9ASTR</name>
<sequence length="206" mass="23132">MELITATMRGQTYALPLRTTMELITATVLLKCVQHTVKFLPGALNESFEKLLQCDTGLFNLSRQPFSTRSSPFFCNQILNFSNDKSVAHGTSSVREVSICSQEEKFLPLVQNLVQPTTSLVHHYNSNLHMPDLEFSDPDELPMGASFKNQRIEGILEQDGNNTQVHETTFLPINGDQQNPILLPTNGDDQKLSIPDPELQMHLADY</sequence>
<organism evidence="1 2">
    <name type="scientific">Centaurea solstitialis</name>
    <name type="common">yellow star-thistle</name>
    <dbReference type="NCBI Taxonomy" id="347529"/>
    <lineage>
        <taxon>Eukaryota</taxon>
        <taxon>Viridiplantae</taxon>
        <taxon>Streptophyta</taxon>
        <taxon>Embryophyta</taxon>
        <taxon>Tracheophyta</taxon>
        <taxon>Spermatophyta</taxon>
        <taxon>Magnoliopsida</taxon>
        <taxon>eudicotyledons</taxon>
        <taxon>Gunneridae</taxon>
        <taxon>Pentapetalae</taxon>
        <taxon>asterids</taxon>
        <taxon>campanulids</taxon>
        <taxon>Asterales</taxon>
        <taxon>Asteraceae</taxon>
        <taxon>Carduoideae</taxon>
        <taxon>Cardueae</taxon>
        <taxon>Centaureinae</taxon>
        <taxon>Centaurea</taxon>
    </lineage>
</organism>
<accession>A0AA38THZ3</accession>